<keyword evidence="14" id="KW-1185">Reference proteome</keyword>
<dbReference type="Gene3D" id="3.30.200.20">
    <property type="entry name" value="Phosphorylase Kinase, domain 1"/>
    <property type="match status" value="1"/>
</dbReference>
<dbReference type="SMART" id="SM00369">
    <property type="entry name" value="LRR_TYP"/>
    <property type="match status" value="2"/>
</dbReference>
<dbReference type="SUPFAM" id="SSF52047">
    <property type="entry name" value="RNI-like"/>
    <property type="match status" value="1"/>
</dbReference>
<dbReference type="PANTHER" id="PTHR42707:SF2">
    <property type="entry name" value="ACD11 DEHYDROGENASE"/>
    <property type="match status" value="1"/>
</dbReference>
<dbReference type="KEGG" id="apro:F751_1725"/>
<dbReference type="PANTHER" id="PTHR42707">
    <property type="entry name" value="ACYL-COA DEHYDROGENASE"/>
    <property type="match status" value="1"/>
</dbReference>
<dbReference type="InterPro" id="IPR008271">
    <property type="entry name" value="Ser/Thr_kinase_AS"/>
</dbReference>
<dbReference type="Pfam" id="PF22217">
    <property type="entry name" value="ACDH-11_C"/>
    <property type="match status" value="1"/>
</dbReference>
<dbReference type="GO" id="GO:0005524">
    <property type="term" value="F:ATP binding"/>
    <property type="evidence" value="ECO:0007669"/>
    <property type="project" value="UniProtKB-UniRule"/>
</dbReference>
<evidence type="ECO:0000256" key="2">
    <source>
        <dbReference type="ARBA" id="ARBA00009347"/>
    </source>
</evidence>
<dbReference type="Pfam" id="PF00069">
    <property type="entry name" value="Pkinase"/>
    <property type="match status" value="1"/>
</dbReference>
<keyword evidence="6" id="KW-0677">Repeat</keyword>
<evidence type="ECO:0000256" key="10">
    <source>
        <dbReference type="ARBA" id="ARBA00022840"/>
    </source>
</evidence>
<dbReference type="PROSITE" id="PS00107">
    <property type="entry name" value="PROTEIN_KINASE_ATP"/>
    <property type="match status" value="1"/>
</dbReference>
<dbReference type="RefSeq" id="XP_011397734.1">
    <property type="nucleotide sequence ID" value="XM_011399432.1"/>
</dbReference>
<keyword evidence="10 11" id="KW-0067">ATP-binding</keyword>
<dbReference type="Gene3D" id="3.80.10.10">
    <property type="entry name" value="Ribonuclease Inhibitor"/>
    <property type="match status" value="2"/>
</dbReference>
<dbReference type="InterPro" id="IPR009100">
    <property type="entry name" value="AcylCoA_DH/oxidase_NM_dom_sf"/>
</dbReference>
<keyword evidence="3" id="KW-0433">Leucine-rich repeat</keyword>
<dbReference type="InterPro" id="IPR006091">
    <property type="entry name" value="Acyl-CoA_Oxase/DH_mid-dom"/>
</dbReference>
<dbReference type="PROSITE" id="PS50011">
    <property type="entry name" value="PROTEIN_KINASE_DOM"/>
    <property type="match status" value="1"/>
</dbReference>
<dbReference type="InterPro" id="IPR003591">
    <property type="entry name" value="Leu-rich_rpt_typical-subtyp"/>
</dbReference>
<evidence type="ECO:0000259" key="12">
    <source>
        <dbReference type="PROSITE" id="PS50011"/>
    </source>
</evidence>
<dbReference type="eggNOG" id="KOG0137">
    <property type="taxonomic scope" value="Eukaryota"/>
</dbReference>
<dbReference type="SUPFAM" id="SSF56645">
    <property type="entry name" value="Acyl-CoA dehydrogenase NM domain-like"/>
    <property type="match status" value="1"/>
</dbReference>
<organism evidence="13 14">
    <name type="scientific">Auxenochlorella protothecoides</name>
    <name type="common">Green microalga</name>
    <name type="synonym">Chlorella protothecoides</name>
    <dbReference type="NCBI Taxonomy" id="3075"/>
    <lineage>
        <taxon>Eukaryota</taxon>
        <taxon>Viridiplantae</taxon>
        <taxon>Chlorophyta</taxon>
        <taxon>core chlorophytes</taxon>
        <taxon>Trebouxiophyceae</taxon>
        <taxon>Chlorellales</taxon>
        <taxon>Chlorellaceae</taxon>
        <taxon>Auxenochlorella</taxon>
    </lineage>
</organism>
<evidence type="ECO:0000256" key="4">
    <source>
        <dbReference type="ARBA" id="ARBA00022630"/>
    </source>
</evidence>
<gene>
    <name evidence="13" type="ORF">F751_1725</name>
</gene>
<keyword evidence="8 13" id="KW-0418">Kinase</keyword>
<dbReference type="GO" id="GO:0005930">
    <property type="term" value="C:axoneme"/>
    <property type="evidence" value="ECO:0007669"/>
    <property type="project" value="UniProtKB-SubCell"/>
</dbReference>
<evidence type="ECO:0000256" key="8">
    <source>
        <dbReference type="ARBA" id="ARBA00022777"/>
    </source>
</evidence>
<keyword evidence="7 11" id="KW-0547">Nucleotide-binding</keyword>
<dbReference type="Pfam" id="PF02770">
    <property type="entry name" value="Acyl-CoA_dh_M"/>
    <property type="match status" value="1"/>
</dbReference>
<dbReference type="Gene3D" id="1.20.140.10">
    <property type="entry name" value="Butyryl-CoA Dehydrogenase, subunit A, domain 3"/>
    <property type="match status" value="1"/>
</dbReference>
<dbReference type="InterPro" id="IPR011009">
    <property type="entry name" value="Kinase-like_dom_sf"/>
</dbReference>
<evidence type="ECO:0000256" key="11">
    <source>
        <dbReference type="PROSITE-ProRule" id="PRU10141"/>
    </source>
</evidence>
<dbReference type="FunFam" id="1.10.510.10:FF:000785">
    <property type="entry name" value="CMGC/CDK/CDK8 protein kinase"/>
    <property type="match status" value="1"/>
</dbReference>
<dbReference type="Gene3D" id="2.40.110.20">
    <property type="match status" value="1"/>
</dbReference>
<evidence type="ECO:0000256" key="5">
    <source>
        <dbReference type="ARBA" id="ARBA00022679"/>
    </source>
</evidence>
<dbReference type="GeneID" id="23613116"/>
<dbReference type="SUPFAM" id="SSF56112">
    <property type="entry name" value="Protein kinase-like (PK-like)"/>
    <property type="match status" value="2"/>
</dbReference>
<dbReference type="Proteomes" id="UP000028924">
    <property type="component" value="Unassembled WGS sequence"/>
</dbReference>
<keyword evidence="4" id="KW-0285">Flavoprotein</keyword>
<sequence>MTAVVAIHGQDPQADWQASVPTGLAAAYTVLGVLGEGTFGKVYLVRTRSDPGRLLAAKHIKPGKEGEGVCATALREISLLRTLRHINIVRLDDVHMNVKDLSLFLCLDCAAHDVYEILKFHRDCGTQMPLYTFKSVAWQLLRGVAHLHAHWVLHRDLKPSNLLLMGPGDEHGTLKIADFGLARVFRNPLDPLWHNGVVVTIWYRAPEVLLGARHYGSGVDVWAAGCILGELLTLRPLFQGEERAGLEHGVFQADQLQRIFAVMGHPGAGGWADLEALRHWRDNTENVRLRRPDHGSRSLKQLLWEESPLLRAMPSPETLVDLMGRLLAPDPSKRMSAQEALAHPFFQLDPLPGMNAFVQCGRQLVAYPIFAVMGHPGAGGWADLEALRHWRDNTENVRLRRPDHGSRSLKQLLWEESPLLRAMPSPETLVDLMGRLLAPDPSKRMSAQEALAHPFFQLDPLPGMNAFVQCGRQLVAYPLPEHLLLACFSFCDWDTRFNTLPRVCCAWAALALAPHPQLWESVTVDFTAHMWLRAARLTAWLARRSPAVRALSLLNSDTSAAPWAGGWGAAARVRSPIHDFYPHTGEGLRRVLEPLAALRTLCVVRCDDLLQRGALAPALAGLRHLRRLEVATAGPATWAGVDWSALPELRHLDLRCGPQEGLGASALRELPAAVGELCELRELSLTGCALGGWGRDGAVQGGLWALPPELARCPLQRLDLMRCGLTELPIAVGTLGRLEELNLGCNHISWLPTNLQGLASLKSLSLYSNDLRGIPPGLACLTNLEELFLDANPRLQFGGGASVITQLPKLRCLSVMQEGCHHDMLLAAFKSLERASILFVASWLALGASWAPHAGGWQSKRGVPGHSLAILGLGTLALGVDLVAGSRPSILAVAWLTLWLGLEVFRVAWREGWRPRAPSTLGHALWAQAEDAHAALDAMSATFIQHVEGLAPLLLMLVLRLDKNIFTINQLTLPGMAWLLVSTTAWAASATLSAARASGARLLEGPASLPGTLPLALGLVSWEAWHQRVDSVVPIIATLASYIAASVAAASGVHQQSPPELGNQLHDDPFLRQQLQRLIPPVHLDSVTRDLDRFGWEVATTIKDMGRQAELEPPSLVKYDAWGRRRDQVATCEGWKGQKAVSAREGLVGLAYERRQGEASRVVQAAKLYLYGASSGLFNCPLAMTDGAARLCEVLRSRHPELGEAFSHLTSRDPGTFWTSGQWMTEKAGGSDVAAGTQTLAVPEVAGSGGIGAWHRLSGYKWFTSAADGEMAMALARELDSSGRPEPGNRGLSLFYVPIVRDDQGCPQGFEVVRLKDKLGTKQLPTAELALDGLRALKISEMGRGVPLIATMVNITRYHNACAATSLMRRITALAQDYARRRRAFGRLLIEQPLALRTLSWMTQQCEACLAFTLEVARLLGRGEAGSASPAEASLLRTLTPLAKLFTAKAAVAVASEGVEFFGGVGYVESSGLPGILRDAQVLPIWEGTTNVLSLDLLRALGADARAGDAFLLEARRRAARAADSAGGGLGVGGGAGEGFEESAQLPAGRAAQEVVRCAAATIVAALDALEVTLRSVLRSGPAGDEAQVGARDLAMAMARAFVAVLLLEHAAGTGSARDTLAVEEWCRHRLPLHPGTGVMETRPSAAMQLQTAALLARVGEVPSSPRARF</sequence>
<protein>
    <submittedName>
        <fullName evidence="13">Cyclin-dependent kinase E-1</fullName>
    </submittedName>
</protein>
<dbReference type="OrthoDB" id="510601at2759"/>
<dbReference type="eggNOG" id="KOG0666">
    <property type="taxonomic scope" value="Eukaryota"/>
</dbReference>
<dbReference type="PROSITE" id="PS00108">
    <property type="entry name" value="PROTEIN_KINASE_ST"/>
    <property type="match status" value="1"/>
</dbReference>
<evidence type="ECO:0000313" key="13">
    <source>
        <dbReference type="EMBL" id="KFM24846.1"/>
    </source>
</evidence>
<accession>A0A087SGJ2</accession>
<reference evidence="13 14" key="1">
    <citation type="journal article" date="2014" name="BMC Genomics">
        <title>Oil accumulation mechanisms of the oleaginous microalga Chlorella protothecoides revealed through its genome, transcriptomes, and proteomes.</title>
        <authorList>
            <person name="Gao C."/>
            <person name="Wang Y."/>
            <person name="Shen Y."/>
            <person name="Yan D."/>
            <person name="He X."/>
            <person name="Dai J."/>
            <person name="Wu Q."/>
        </authorList>
    </citation>
    <scope>NUCLEOTIDE SEQUENCE [LARGE SCALE GENOMIC DNA]</scope>
    <source>
        <strain evidence="13 14">0710</strain>
    </source>
</reference>
<dbReference type="SMART" id="SM00220">
    <property type="entry name" value="S_TKc"/>
    <property type="match status" value="1"/>
</dbReference>
<dbReference type="Pfam" id="PF13855">
    <property type="entry name" value="LRR_8"/>
    <property type="match status" value="1"/>
</dbReference>
<dbReference type="EMBL" id="KL662111">
    <property type="protein sequence ID" value="KFM24846.1"/>
    <property type="molecule type" value="Genomic_DNA"/>
</dbReference>
<comment type="similarity">
    <text evidence="2">Belongs to the acyl-CoA dehydrogenase family.</text>
</comment>
<evidence type="ECO:0000256" key="6">
    <source>
        <dbReference type="ARBA" id="ARBA00022737"/>
    </source>
</evidence>
<dbReference type="SUPFAM" id="SSF47203">
    <property type="entry name" value="Acyl-CoA dehydrogenase C-terminal domain-like"/>
    <property type="match status" value="1"/>
</dbReference>
<dbReference type="Pfam" id="PF18158">
    <property type="entry name" value="AidB_N"/>
    <property type="match status" value="1"/>
</dbReference>
<name>A0A087SGJ2_AUXPR</name>
<feature type="domain" description="Protein kinase" evidence="12">
    <location>
        <begin position="28"/>
        <end position="346"/>
    </location>
</feature>
<dbReference type="InterPro" id="IPR032675">
    <property type="entry name" value="LRR_dom_sf"/>
</dbReference>
<dbReference type="GO" id="GO:0004672">
    <property type="term" value="F:protein kinase activity"/>
    <property type="evidence" value="ECO:0007669"/>
    <property type="project" value="InterPro"/>
</dbReference>
<dbReference type="InterPro" id="IPR009075">
    <property type="entry name" value="AcylCo_DH/oxidase_C"/>
</dbReference>
<dbReference type="Gene3D" id="1.10.510.10">
    <property type="entry name" value="Transferase(Phosphotransferase) domain 1"/>
    <property type="match status" value="2"/>
</dbReference>
<dbReference type="GO" id="GO:0003995">
    <property type="term" value="F:acyl-CoA dehydrogenase activity"/>
    <property type="evidence" value="ECO:0007669"/>
    <property type="project" value="TreeGrafter"/>
</dbReference>
<dbReference type="InterPro" id="IPR053998">
    <property type="entry name" value="ACDH-11_C"/>
</dbReference>
<dbReference type="InterPro" id="IPR036250">
    <property type="entry name" value="AcylCo_DH-like_C"/>
</dbReference>
<dbReference type="InterPro" id="IPR052904">
    <property type="entry name" value="Acyl-CoA_dehydrogenase-like"/>
</dbReference>
<evidence type="ECO:0000256" key="7">
    <source>
        <dbReference type="ARBA" id="ARBA00022741"/>
    </source>
</evidence>
<evidence type="ECO:0000313" key="14">
    <source>
        <dbReference type="Proteomes" id="UP000028924"/>
    </source>
</evidence>
<dbReference type="InterPro" id="IPR000719">
    <property type="entry name" value="Prot_kinase_dom"/>
</dbReference>
<keyword evidence="9" id="KW-0274">FAD</keyword>
<dbReference type="STRING" id="3075.A0A087SGJ2"/>
<evidence type="ECO:0000256" key="3">
    <source>
        <dbReference type="ARBA" id="ARBA00022614"/>
    </source>
</evidence>
<evidence type="ECO:0000256" key="9">
    <source>
        <dbReference type="ARBA" id="ARBA00022827"/>
    </source>
</evidence>
<dbReference type="Gene3D" id="6.10.250.600">
    <property type="match status" value="1"/>
</dbReference>
<evidence type="ECO:0000256" key="1">
    <source>
        <dbReference type="ARBA" id="ARBA00004430"/>
    </source>
</evidence>
<dbReference type="InterPro" id="IPR017441">
    <property type="entry name" value="Protein_kinase_ATP_BS"/>
</dbReference>
<dbReference type="InterPro" id="IPR001611">
    <property type="entry name" value="Leu-rich_rpt"/>
</dbReference>
<dbReference type="Pfam" id="PF00441">
    <property type="entry name" value="Acyl-CoA_dh_1"/>
    <property type="match status" value="1"/>
</dbReference>
<feature type="binding site" evidence="11">
    <location>
        <position position="58"/>
    </location>
    <ligand>
        <name>ATP</name>
        <dbReference type="ChEBI" id="CHEBI:30616"/>
    </ligand>
</feature>
<dbReference type="InterPro" id="IPR041504">
    <property type="entry name" value="AidB_N"/>
</dbReference>
<proteinExistence type="inferred from homology"/>
<comment type="subcellular location">
    <subcellularLocation>
        <location evidence="1">Cytoplasm</location>
        <location evidence="1">Cytoskeleton</location>
        <location evidence="1">Cilium axoneme</location>
    </subcellularLocation>
</comment>
<keyword evidence="5" id="KW-0808">Transferase</keyword>